<protein>
    <submittedName>
        <fullName evidence="6">DNA-binding transcriptional regulator, MarR family</fullName>
    </submittedName>
</protein>
<dbReference type="InterPro" id="IPR023187">
    <property type="entry name" value="Tscrpt_reg_MarR-type_CS"/>
</dbReference>
<accession>A0A1H9PRQ6</accession>
<dbReference type="SUPFAM" id="SSF46785">
    <property type="entry name" value="Winged helix' DNA-binding domain"/>
    <property type="match status" value="1"/>
</dbReference>
<dbReference type="PROSITE" id="PS50995">
    <property type="entry name" value="HTH_MARR_2"/>
    <property type="match status" value="1"/>
</dbReference>
<evidence type="ECO:0000256" key="1">
    <source>
        <dbReference type="ARBA" id="ARBA00023015"/>
    </source>
</evidence>
<evidence type="ECO:0000256" key="2">
    <source>
        <dbReference type="ARBA" id="ARBA00023125"/>
    </source>
</evidence>
<dbReference type="Gene3D" id="1.10.10.10">
    <property type="entry name" value="Winged helix-like DNA-binding domain superfamily/Winged helix DNA-binding domain"/>
    <property type="match status" value="1"/>
</dbReference>
<evidence type="ECO:0000313" key="5">
    <source>
        <dbReference type="EMBL" id="SEH52677.1"/>
    </source>
</evidence>
<dbReference type="InterPro" id="IPR036388">
    <property type="entry name" value="WH-like_DNA-bd_sf"/>
</dbReference>
<keyword evidence="1" id="KW-0805">Transcription regulation</keyword>
<name>A0A1H9PRQ6_9ACTN</name>
<dbReference type="PROSITE" id="PS01117">
    <property type="entry name" value="HTH_MARR_1"/>
    <property type="match status" value="1"/>
</dbReference>
<evidence type="ECO:0000313" key="8">
    <source>
        <dbReference type="Proteomes" id="UP000199135"/>
    </source>
</evidence>
<evidence type="ECO:0000313" key="6">
    <source>
        <dbReference type="EMBL" id="SER50495.1"/>
    </source>
</evidence>
<dbReference type="PANTHER" id="PTHR42756">
    <property type="entry name" value="TRANSCRIPTIONAL REGULATOR, MARR"/>
    <property type="match status" value="1"/>
</dbReference>
<dbReference type="Proteomes" id="UP000199135">
    <property type="component" value="Unassembled WGS sequence"/>
</dbReference>
<dbReference type="PANTHER" id="PTHR42756:SF1">
    <property type="entry name" value="TRANSCRIPTIONAL REPRESSOR OF EMRAB OPERON"/>
    <property type="match status" value="1"/>
</dbReference>
<keyword evidence="8" id="KW-1185">Reference proteome</keyword>
<evidence type="ECO:0000259" key="4">
    <source>
        <dbReference type="PROSITE" id="PS50995"/>
    </source>
</evidence>
<dbReference type="SMART" id="SM00347">
    <property type="entry name" value="HTH_MARR"/>
    <property type="match status" value="1"/>
</dbReference>
<dbReference type="GO" id="GO:0003700">
    <property type="term" value="F:DNA-binding transcription factor activity"/>
    <property type="evidence" value="ECO:0007669"/>
    <property type="project" value="InterPro"/>
</dbReference>
<proteinExistence type="predicted"/>
<feature type="domain" description="HTH marR-type" evidence="4">
    <location>
        <begin position="1"/>
        <end position="141"/>
    </location>
</feature>
<dbReference type="AlphaFoldDB" id="A0A1H9PRQ6"/>
<organism evidence="6 7">
    <name type="scientific">Parafannyhessea umbonata</name>
    <dbReference type="NCBI Taxonomy" id="604330"/>
    <lineage>
        <taxon>Bacteria</taxon>
        <taxon>Bacillati</taxon>
        <taxon>Actinomycetota</taxon>
        <taxon>Coriobacteriia</taxon>
        <taxon>Coriobacteriales</taxon>
        <taxon>Atopobiaceae</taxon>
        <taxon>Parafannyhessea</taxon>
    </lineage>
</organism>
<dbReference type="Proteomes" id="UP000199128">
    <property type="component" value="Unassembled WGS sequence"/>
</dbReference>
<reference evidence="6" key="2">
    <citation type="submission" date="2016-10" db="EMBL/GenBank/DDBJ databases">
        <authorList>
            <person name="de Groot N.N."/>
        </authorList>
    </citation>
    <scope>NUCLEOTIDE SEQUENCE [LARGE SCALE GENOMIC DNA]</scope>
    <source>
        <strain evidence="6">KHGC19</strain>
    </source>
</reference>
<reference evidence="7 8" key="1">
    <citation type="submission" date="2016-10" db="EMBL/GenBank/DDBJ databases">
        <authorList>
            <person name="Varghese N."/>
            <person name="Submissions S."/>
        </authorList>
    </citation>
    <scope>NUCLEOTIDE SEQUENCE [LARGE SCALE GENOMIC DNA]</scope>
    <source>
        <strain evidence="7">KHGC19</strain>
        <strain evidence="5 8">WCP15</strain>
    </source>
</reference>
<dbReference type="EMBL" id="FNWT01000004">
    <property type="protein sequence ID" value="SEH52677.1"/>
    <property type="molecule type" value="Genomic_DNA"/>
</dbReference>
<dbReference type="InterPro" id="IPR036390">
    <property type="entry name" value="WH_DNA-bd_sf"/>
</dbReference>
<sequence>MSSVQEDALPTARGIDVIFKETERLYNRVAHGCKLSDGAFWSLVSIALRDGRARQSDIADEYSFSRQTVNSAVKSLVGKGYVTLVPEEDDRRSKLVCLTDEGATFCKRFVTPAIEAEMRAFDSLSVEDRIAFARIARTYADAIDAELSALGLDDQKGGDAS</sequence>
<gene>
    <name evidence="6" type="ORF">SAMN05216446_1124</name>
    <name evidence="5" type="ORF">SAMN05216447_104181</name>
</gene>
<dbReference type="RefSeq" id="WP_078687413.1">
    <property type="nucleotide sequence ID" value="NZ_FNWT01000004.1"/>
</dbReference>
<dbReference type="InterPro" id="IPR000835">
    <property type="entry name" value="HTH_MarR-typ"/>
</dbReference>
<evidence type="ECO:0000313" key="7">
    <source>
        <dbReference type="Proteomes" id="UP000199128"/>
    </source>
</evidence>
<dbReference type="EMBL" id="FOGP01000003">
    <property type="protein sequence ID" value="SER50495.1"/>
    <property type="molecule type" value="Genomic_DNA"/>
</dbReference>
<evidence type="ECO:0000256" key="3">
    <source>
        <dbReference type="ARBA" id="ARBA00023163"/>
    </source>
</evidence>
<dbReference type="Pfam" id="PF12802">
    <property type="entry name" value="MarR_2"/>
    <property type="match status" value="1"/>
</dbReference>
<dbReference type="GO" id="GO:0003677">
    <property type="term" value="F:DNA binding"/>
    <property type="evidence" value="ECO:0007669"/>
    <property type="project" value="UniProtKB-KW"/>
</dbReference>
<keyword evidence="2 6" id="KW-0238">DNA-binding</keyword>
<keyword evidence="3" id="KW-0804">Transcription</keyword>